<dbReference type="OrthoDB" id="1938922at2759"/>
<dbReference type="EMBL" id="JAAWWB010000035">
    <property type="protein sequence ID" value="KAG6741161.1"/>
    <property type="molecule type" value="Genomic_DNA"/>
</dbReference>
<evidence type="ECO:0000256" key="1">
    <source>
        <dbReference type="PROSITE-ProRule" id="PRU00047"/>
    </source>
</evidence>
<keyword evidence="1" id="KW-0479">Metal-binding</keyword>
<accession>A0A8X7XYR6</accession>
<dbReference type="Proteomes" id="UP000886885">
    <property type="component" value="Chromosome 18A"/>
</dbReference>
<dbReference type="GO" id="GO:0008270">
    <property type="term" value="F:zinc ion binding"/>
    <property type="evidence" value="ECO:0007669"/>
    <property type="project" value="UniProtKB-KW"/>
</dbReference>
<dbReference type="AlphaFoldDB" id="A0A8X7XYR6"/>
<dbReference type="SMART" id="SM00343">
    <property type="entry name" value="ZnF_C2HC"/>
    <property type="match status" value="1"/>
</dbReference>
<dbReference type="GO" id="GO:0003676">
    <property type="term" value="F:nucleic acid binding"/>
    <property type="evidence" value="ECO:0007669"/>
    <property type="project" value="InterPro"/>
</dbReference>
<feature type="region of interest" description="Disordered" evidence="2">
    <location>
        <begin position="310"/>
        <end position="332"/>
    </location>
</feature>
<reference evidence="4" key="1">
    <citation type="journal article" date="2020" name="bioRxiv">
        <title>Hybrid origin of Populus tomentosa Carr. identified through genome sequencing and phylogenomic analysis.</title>
        <authorList>
            <person name="An X."/>
            <person name="Gao K."/>
            <person name="Chen Z."/>
            <person name="Li J."/>
            <person name="Yang X."/>
            <person name="Yang X."/>
            <person name="Zhou J."/>
            <person name="Guo T."/>
            <person name="Zhao T."/>
            <person name="Huang S."/>
            <person name="Miao D."/>
            <person name="Khan W.U."/>
            <person name="Rao P."/>
            <person name="Ye M."/>
            <person name="Lei B."/>
            <person name="Liao W."/>
            <person name="Wang J."/>
            <person name="Ji L."/>
            <person name="Li Y."/>
            <person name="Guo B."/>
            <person name="Mustafa N.S."/>
            <person name="Li S."/>
            <person name="Yun Q."/>
            <person name="Keller S.R."/>
            <person name="Mao J."/>
            <person name="Zhang R."/>
            <person name="Strauss S.H."/>
        </authorList>
    </citation>
    <scope>NUCLEOTIDE SEQUENCE</scope>
    <source>
        <strain evidence="4">GM15</strain>
        <tissue evidence="4">Leaf</tissue>
    </source>
</reference>
<keyword evidence="1" id="KW-0862">Zinc</keyword>
<sequence>MANTRSENENFDDGKHEESMITQTEFRNFQRETQQALQAIQATLARLTTGNNLQHEGENCRERIAPARERHPPPRRQLAYEEELSDDEEYVEHMFRHNHQGQRNMGGREPQTFRMKMDLPSFNGQLQIEGFLDWLAVVERFFDYMEIPEDKKVKLVAYRLMGGASAWWEQLQLTRARQRKGMVQTWAKMRRLLRARFLPPDYEQILFQQYQDCRQGSRTVQTYVEEFHRLSSRNNLSETDAQQVSRFVSGLRLAIQDRVSMQTIYSVTEAINLATKAEAQLERAKSIAGTRNAFDLNRVAVDKGKLPAFQPPLTNTSKGPHSNGAPSKNGGMIEAPRNPYARPSTNKCYRCGQPGHRSNQCPKRSTVHLIEPELTAEGGGDELAYTYEEDEVTGGDEGEYYHVP</sequence>
<keyword evidence="5" id="KW-1185">Reference proteome</keyword>
<dbReference type="Pfam" id="PF03732">
    <property type="entry name" value="Retrotrans_gag"/>
    <property type="match status" value="1"/>
</dbReference>
<feature type="domain" description="CCHC-type" evidence="3">
    <location>
        <begin position="347"/>
        <end position="363"/>
    </location>
</feature>
<evidence type="ECO:0000256" key="2">
    <source>
        <dbReference type="SAM" id="MobiDB-lite"/>
    </source>
</evidence>
<evidence type="ECO:0000313" key="5">
    <source>
        <dbReference type="Proteomes" id="UP000886885"/>
    </source>
</evidence>
<dbReference type="InterPro" id="IPR001878">
    <property type="entry name" value="Znf_CCHC"/>
</dbReference>
<organism evidence="4 5">
    <name type="scientific">Populus tomentosa</name>
    <name type="common">Chinese white poplar</name>
    <dbReference type="NCBI Taxonomy" id="118781"/>
    <lineage>
        <taxon>Eukaryota</taxon>
        <taxon>Viridiplantae</taxon>
        <taxon>Streptophyta</taxon>
        <taxon>Embryophyta</taxon>
        <taxon>Tracheophyta</taxon>
        <taxon>Spermatophyta</taxon>
        <taxon>Magnoliopsida</taxon>
        <taxon>eudicotyledons</taxon>
        <taxon>Gunneridae</taxon>
        <taxon>Pentapetalae</taxon>
        <taxon>rosids</taxon>
        <taxon>fabids</taxon>
        <taxon>Malpighiales</taxon>
        <taxon>Salicaceae</taxon>
        <taxon>Saliceae</taxon>
        <taxon>Populus</taxon>
    </lineage>
</organism>
<feature type="compositionally biased region" description="Polar residues" evidence="2">
    <location>
        <begin position="312"/>
        <end position="326"/>
    </location>
</feature>
<proteinExistence type="predicted"/>
<protein>
    <recommendedName>
        <fullName evidence="3">CCHC-type domain-containing protein</fullName>
    </recommendedName>
</protein>
<dbReference type="Pfam" id="PF00098">
    <property type="entry name" value="zf-CCHC"/>
    <property type="match status" value="1"/>
</dbReference>
<keyword evidence="1" id="KW-0863">Zinc-finger</keyword>
<name>A0A8X7XYR6_POPTO</name>
<dbReference type="PANTHER" id="PTHR35046:SF18">
    <property type="entry name" value="RNA-DIRECTED DNA POLYMERASE"/>
    <property type="match status" value="1"/>
</dbReference>
<gene>
    <name evidence="4" type="ORF">POTOM_056650</name>
</gene>
<evidence type="ECO:0000259" key="3">
    <source>
        <dbReference type="PROSITE" id="PS50158"/>
    </source>
</evidence>
<feature type="region of interest" description="Disordered" evidence="2">
    <location>
        <begin position="55"/>
        <end position="75"/>
    </location>
</feature>
<evidence type="ECO:0000313" key="4">
    <source>
        <dbReference type="EMBL" id="KAG6741161.1"/>
    </source>
</evidence>
<dbReference type="InterPro" id="IPR005162">
    <property type="entry name" value="Retrotrans_gag_dom"/>
</dbReference>
<dbReference type="PROSITE" id="PS50158">
    <property type="entry name" value="ZF_CCHC"/>
    <property type="match status" value="1"/>
</dbReference>
<comment type="caution">
    <text evidence="4">The sequence shown here is derived from an EMBL/GenBank/DDBJ whole genome shotgun (WGS) entry which is preliminary data.</text>
</comment>
<feature type="compositionally biased region" description="Basic and acidic residues" evidence="2">
    <location>
        <begin position="55"/>
        <end position="72"/>
    </location>
</feature>
<dbReference type="PANTHER" id="PTHR35046">
    <property type="entry name" value="ZINC KNUCKLE (CCHC-TYPE) FAMILY PROTEIN"/>
    <property type="match status" value="1"/>
</dbReference>